<protein>
    <recommendedName>
        <fullName evidence="3">GTP 3',8-cyclase</fullName>
        <ecNumber evidence="3">4.1.99.22</ecNumber>
    </recommendedName>
</protein>
<evidence type="ECO:0000256" key="9">
    <source>
        <dbReference type="ARBA" id="ARBA00023014"/>
    </source>
</evidence>
<name>A0AAN5IC61_9BILA</name>
<dbReference type="PROSITE" id="PS01305">
    <property type="entry name" value="MOAA_NIFB_PQQE"/>
    <property type="match status" value="1"/>
</dbReference>
<evidence type="ECO:0000256" key="6">
    <source>
        <dbReference type="ARBA" id="ARBA00022723"/>
    </source>
</evidence>
<dbReference type="EC" id="4.1.99.22" evidence="3"/>
<dbReference type="InterPro" id="IPR040064">
    <property type="entry name" value="MoaA-like"/>
</dbReference>
<organism evidence="16 17">
    <name type="scientific">Pristionchus mayeri</name>
    <dbReference type="NCBI Taxonomy" id="1317129"/>
    <lineage>
        <taxon>Eukaryota</taxon>
        <taxon>Metazoa</taxon>
        <taxon>Ecdysozoa</taxon>
        <taxon>Nematoda</taxon>
        <taxon>Chromadorea</taxon>
        <taxon>Rhabditida</taxon>
        <taxon>Rhabditina</taxon>
        <taxon>Diplogasteromorpha</taxon>
        <taxon>Diplogasteroidea</taxon>
        <taxon>Neodiplogasteridae</taxon>
        <taxon>Pristionchus</taxon>
    </lineage>
</organism>
<evidence type="ECO:0000313" key="17">
    <source>
        <dbReference type="Proteomes" id="UP001328107"/>
    </source>
</evidence>
<dbReference type="GO" id="GO:0046872">
    <property type="term" value="F:metal ion binding"/>
    <property type="evidence" value="ECO:0007669"/>
    <property type="project" value="UniProtKB-KW"/>
</dbReference>
<dbReference type="CDD" id="cd01335">
    <property type="entry name" value="Radical_SAM"/>
    <property type="match status" value="1"/>
</dbReference>
<dbReference type="HAMAP" id="MF_01225_B">
    <property type="entry name" value="MoaA_B"/>
    <property type="match status" value="1"/>
</dbReference>
<evidence type="ECO:0000256" key="1">
    <source>
        <dbReference type="ARBA" id="ARBA00001966"/>
    </source>
</evidence>
<proteinExistence type="inferred from homology"/>
<keyword evidence="11" id="KW-0501">Molybdenum cofactor biosynthesis</keyword>
<evidence type="ECO:0000256" key="2">
    <source>
        <dbReference type="ARBA" id="ARBA00005046"/>
    </source>
</evidence>
<dbReference type="Pfam" id="PF04055">
    <property type="entry name" value="Radical_SAM"/>
    <property type="match status" value="1"/>
</dbReference>
<dbReference type="InterPro" id="IPR000385">
    <property type="entry name" value="MoaA_NifB_PqqE_Fe-S-bd_CS"/>
</dbReference>
<dbReference type="GO" id="GO:0006777">
    <property type="term" value="P:Mo-molybdopterin cofactor biosynthetic process"/>
    <property type="evidence" value="ECO:0007669"/>
    <property type="project" value="UniProtKB-KW"/>
</dbReference>
<evidence type="ECO:0000256" key="7">
    <source>
        <dbReference type="ARBA" id="ARBA00022741"/>
    </source>
</evidence>
<dbReference type="GO" id="GO:0005525">
    <property type="term" value="F:GTP binding"/>
    <property type="evidence" value="ECO:0007669"/>
    <property type="project" value="UniProtKB-KW"/>
</dbReference>
<reference evidence="17" key="1">
    <citation type="submission" date="2022-10" db="EMBL/GenBank/DDBJ databases">
        <title>Genome assembly of Pristionchus species.</title>
        <authorList>
            <person name="Yoshida K."/>
            <person name="Sommer R.J."/>
        </authorList>
    </citation>
    <scope>NUCLEOTIDE SEQUENCE [LARGE SCALE GENOMIC DNA]</scope>
    <source>
        <strain evidence="17">RS5460</strain>
    </source>
</reference>
<gene>
    <name evidence="16" type="ORF">PMAYCL1PPCAC_31002</name>
</gene>
<comment type="pathway">
    <text evidence="2">Cofactor biosynthesis; molybdopterin biosynthesis.</text>
</comment>
<feature type="region of interest" description="Disordered" evidence="14">
    <location>
        <begin position="1"/>
        <end position="20"/>
    </location>
</feature>
<dbReference type="SFLD" id="SFLDG01383">
    <property type="entry name" value="cyclic_pyranopterin_phosphate"/>
    <property type="match status" value="1"/>
</dbReference>
<evidence type="ECO:0000256" key="13">
    <source>
        <dbReference type="ARBA" id="ARBA00048697"/>
    </source>
</evidence>
<evidence type="ECO:0000256" key="5">
    <source>
        <dbReference type="ARBA" id="ARBA00022691"/>
    </source>
</evidence>
<feature type="domain" description="Radical SAM core" evidence="15">
    <location>
        <begin position="103"/>
        <end position="319"/>
    </location>
</feature>
<dbReference type="Proteomes" id="UP001328107">
    <property type="component" value="Unassembled WGS sequence"/>
</dbReference>
<evidence type="ECO:0000256" key="12">
    <source>
        <dbReference type="ARBA" id="ARBA00023239"/>
    </source>
</evidence>
<dbReference type="Pfam" id="PF06463">
    <property type="entry name" value="Mob_synth_C"/>
    <property type="match status" value="1"/>
</dbReference>
<keyword evidence="17" id="KW-1185">Reference proteome</keyword>
<keyword evidence="8" id="KW-0408">Iron</keyword>
<dbReference type="NCBIfam" id="TIGR02666">
    <property type="entry name" value="moaA"/>
    <property type="match status" value="1"/>
</dbReference>
<dbReference type="SUPFAM" id="SSF102114">
    <property type="entry name" value="Radical SAM enzymes"/>
    <property type="match status" value="1"/>
</dbReference>
<keyword evidence="7" id="KW-0547">Nucleotide-binding</keyword>
<dbReference type="PANTHER" id="PTHR22960:SF0">
    <property type="entry name" value="MOLYBDENUM COFACTOR BIOSYNTHESIS PROTEIN 1"/>
    <property type="match status" value="1"/>
</dbReference>
<dbReference type="SFLD" id="SFLDG01386">
    <property type="entry name" value="main_SPASM_domain-containing"/>
    <property type="match status" value="1"/>
</dbReference>
<dbReference type="Gene3D" id="3.20.20.70">
    <property type="entry name" value="Aldolase class I"/>
    <property type="match status" value="1"/>
</dbReference>
<dbReference type="InterPro" id="IPR007197">
    <property type="entry name" value="rSAM"/>
</dbReference>
<dbReference type="InterPro" id="IPR010505">
    <property type="entry name" value="MoaA_twitch"/>
</dbReference>
<dbReference type="AlphaFoldDB" id="A0AAN5IC61"/>
<dbReference type="EMBL" id="BTRK01000006">
    <property type="protein sequence ID" value="GMR60807.1"/>
    <property type="molecule type" value="Genomic_DNA"/>
</dbReference>
<dbReference type="GO" id="GO:0061798">
    <property type="term" value="F:GTP 3',8'-cyclase activity"/>
    <property type="evidence" value="ECO:0007669"/>
    <property type="project" value="UniProtKB-EC"/>
</dbReference>
<evidence type="ECO:0000256" key="11">
    <source>
        <dbReference type="ARBA" id="ARBA00023150"/>
    </source>
</evidence>
<evidence type="ECO:0000256" key="3">
    <source>
        <dbReference type="ARBA" id="ARBA00012167"/>
    </source>
</evidence>
<dbReference type="SFLD" id="SFLDG01067">
    <property type="entry name" value="SPASM/twitch_domain_containing"/>
    <property type="match status" value="1"/>
</dbReference>
<comment type="catalytic activity">
    <reaction evidence="13">
        <text>GTP + AH2 + S-adenosyl-L-methionine = (8S)-3',8-cyclo-7,8-dihydroguanosine 5'-triphosphate + 5'-deoxyadenosine + L-methionine + A + H(+)</text>
        <dbReference type="Rhea" id="RHEA:49576"/>
        <dbReference type="ChEBI" id="CHEBI:13193"/>
        <dbReference type="ChEBI" id="CHEBI:15378"/>
        <dbReference type="ChEBI" id="CHEBI:17319"/>
        <dbReference type="ChEBI" id="CHEBI:17499"/>
        <dbReference type="ChEBI" id="CHEBI:37565"/>
        <dbReference type="ChEBI" id="CHEBI:57844"/>
        <dbReference type="ChEBI" id="CHEBI:59789"/>
        <dbReference type="ChEBI" id="CHEBI:131766"/>
        <dbReference type="EC" id="4.1.99.22"/>
    </reaction>
</comment>
<dbReference type="NCBIfam" id="NF001199">
    <property type="entry name" value="PRK00164.2-1"/>
    <property type="match status" value="1"/>
</dbReference>
<dbReference type="InterPro" id="IPR013483">
    <property type="entry name" value="MoaA"/>
</dbReference>
<keyword evidence="4" id="KW-0004">4Fe-4S</keyword>
<dbReference type="SMART" id="SM00729">
    <property type="entry name" value="Elp3"/>
    <property type="match status" value="1"/>
</dbReference>
<dbReference type="CDD" id="cd21117">
    <property type="entry name" value="Twitch_MoaA"/>
    <property type="match status" value="1"/>
</dbReference>
<evidence type="ECO:0000256" key="14">
    <source>
        <dbReference type="SAM" id="MobiDB-lite"/>
    </source>
</evidence>
<comment type="cofactor">
    <cofactor evidence="1">
        <name>[4Fe-4S] cluster</name>
        <dbReference type="ChEBI" id="CHEBI:49883"/>
    </cofactor>
</comment>
<accession>A0AAN5IC61</accession>
<dbReference type="GO" id="GO:0061799">
    <property type="term" value="F:cyclic pyranopterin monophosphate synthase activity"/>
    <property type="evidence" value="ECO:0007669"/>
    <property type="project" value="TreeGrafter"/>
</dbReference>
<dbReference type="InterPro" id="IPR006638">
    <property type="entry name" value="Elp3/MiaA/NifB-like_rSAM"/>
</dbReference>
<dbReference type="InterPro" id="IPR050105">
    <property type="entry name" value="MoCo_biosynth_MoaA/MoaC"/>
</dbReference>
<keyword evidence="12" id="KW-0456">Lyase</keyword>
<dbReference type="GO" id="GO:0051539">
    <property type="term" value="F:4 iron, 4 sulfur cluster binding"/>
    <property type="evidence" value="ECO:0007669"/>
    <property type="project" value="UniProtKB-KW"/>
</dbReference>
<keyword evidence="6" id="KW-0479">Metal-binding</keyword>
<dbReference type="InterPro" id="IPR058240">
    <property type="entry name" value="rSAM_sf"/>
</dbReference>
<keyword evidence="10" id="KW-0342">GTP-binding</keyword>
<keyword evidence="5" id="KW-0949">S-adenosyl-L-methionine</keyword>
<dbReference type="PROSITE" id="PS51918">
    <property type="entry name" value="RADICAL_SAM"/>
    <property type="match status" value="1"/>
</dbReference>
<keyword evidence="9" id="KW-0411">Iron-sulfur</keyword>
<evidence type="ECO:0000256" key="4">
    <source>
        <dbReference type="ARBA" id="ARBA00022485"/>
    </source>
</evidence>
<dbReference type="InterPro" id="IPR013785">
    <property type="entry name" value="Aldolase_TIM"/>
</dbReference>
<evidence type="ECO:0000256" key="10">
    <source>
        <dbReference type="ARBA" id="ARBA00023134"/>
    </source>
</evidence>
<evidence type="ECO:0000256" key="8">
    <source>
        <dbReference type="ARBA" id="ARBA00023004"/>
    </source>
</evidence>
<evidence type="ECO:0000313" key="16">
    <source>
        <dbReference type="EMBL" id="GMR60807.1"/>
    </source>
</evidence>
<sequence length="424" mass="47890">IDRHRLSCRSPQRRTMGSRLGPLVRSSHLISTRLVSDTTPTSASSIPTRLTEIIKPTVFVPPPPADSATELSRESQLMNRRKAIQTAIREKESTSLLPSFEDNFGRKHTYLRIALTEKCNLRCLYCMPAEGIPLTPKPHLLTVDEIVRIVEVFAAHGMDKIRLTGGEPSVRKDFTDIVRRIKAVEGVTQIGVTTNGIAIGKRLQELRDAGLSQMNISLDSLNPEKYMMITRTNGFQKVMETIKNAEGLFDSVKVNVVVMKNVNDMEICDFIEMTKDRNLSVRFIEFMPFGGNKFTLNKFFSYKDMWQMVEQRFGDKIYRLVDTPNDTTKAFRIRGYQGEFGFITSMTEHFCATCNRVRVTADGNLKVCLHGNSEVSLRDVMRSGATDAELSETISKAVKRKKKQHAGVENLQHLKNRPMILIGG</sequence>
<comment type="caution">
    <text evidence="16">The sequence shown here is derived from an EMBL/GenBank/DDBJ whole genome shotgun (WGS) entry which is preliminary data.</text>
</comment>
<feature type="non-terminal residue" evidence="16">
    <location>
        <position position="1"/>
    </location>
</feature>
<dbReference type="SFLD" id="SFLDS00029">
    <property type="entry name" value="Radical_SAM"/>
    <property type="match status" value="1"/>
</dbReference>
<evidence type="ECO:0000259" key="15">
    <source>
        <dbReference type="PROSITE" id="PS51918"/>
    </source>
</evidence>
<dbReference type="PANTHER" id="PTHR22960">
    <property type="entry name" value="MOLYBDOPTERIN COFACTOR SYNTHESIS PROTEIN A"/>
    <property type="match status" value="1"/>
</dbReference>